<dbReference type="Pfam" id="PF25954">
    <property type="entry name" value="Beta-barrel_RND_2"/>
    <property type="match status" value="1"/>
</dbReference>
<evidence type="ECO:0000256" key="1">
    <source>
        <dbReference type="ARBA" id="ARBA00009477"/>
    </source>
</evidence>
<dbReference type="EMBL" id="BMFH01000002">
    <property type="protein sequence ID" value="GGD58216.1"/>
    <property type="molecule type" value="Genomic_DNA"/>
</dbReference>
<dbReference type="InterPro" id="IPR006143">
    <property type="entry name" value="RND_pump_MFP"/>
</dbReference>
<dbReference type="Pfam" id="PF11827">
    <property type="entry name" value="DUF3347"/>
    <property type="match status" value="1"/>
</dbReference>
<proteinExistence type="inferred from homology"/>
<feature type="domain" description="Heavy metal binding" evidence="5">
    <location>
        <begin position="44"/>
        <end position="70"/>
    </location>
</feature>
<keyword evidence="3" id="KW-0472">Membrane</keyword>
<dbReference type="InterPro" id="IPR058649">
    <property type="entry name" value="CzcB_C"/>
</dbReference>
<evidence type="ECO:0000259" key="4">
    <source>
        <dbReference type="Pfam" id="PF11827"/>
    </source>
</evidence>
<dbReference type="Pfam" id="PF19335">
    <property type="entry name" value="HMBD"/>
    <property type="match status" value="1"/>
</dbReference>
<evidence type="ECO:0000259" key="7">
    <source>
        <dbReference type="Pfam" id="PF25919"/>
    </source>
</evidence>
<gene>
    <name evidence="10" type="ORF">GCM10011361_25760</name>
</gene>
<evidence type="ECO:0000259" key="6">
    <source>
        <dbReference type="Pfam" id="PF25869"/>
    </source>
</evidence>
<comment type="similarity">
    <text evidence="1">Belongs to the membrane fusion protein (MFP) (TC 8.A.1) family.</text>
</comment>
<evidence type="ECO:0000313" key="11">
    <source>
        <dbReference type="Proteomes" id="UP000625780"/>
    </source>
</evidence>
<organism evidence="10 11">
    <name type="scientific">Muriicola marianensis</name>
    <dbReference type="NCBI Taxonomy" id="1324801"/>
    <lineage>
        <taxon>Bacteria</taxon>
        <taxon>Pseudomonadati</taxon>
        <taxon>Bacteroidota</taxon>
        <taxon>Flavobacteriia</taxon>
        <taxon>Flavobacteriales</taxon>
        <taxon>Flavobacteriaceae</taxon>
        <taxon>Muriicola</taxon>
    </lineage>
</organism>
<sequence>MKKTIIYVSVAILAGLGAGYLIFGDRSGKDSTEEHMHANEQGEVWTCSMHPQIRQPEPGQCPICGMDLIPSVTDGSEVGVNEIKMTKNAMALADIQTMVVSGNGEKSSAEIILSGKIKMNEETTAIQASYFDGRIEKLYVDFTGQQVRKGQLLATLYSPNLVAAQQELITASSLKESQPALYAAVRNKLKLWKLNEQQINAIETSGRVKEEFPVYAAVSGTVSEKLASEGDYVQQGQPILKVSNLGTVWADFDAYESQVANFKTGQKITVVPSAYPSKEIQATISFVDPILDTKTRTVTVRALLNNSDGTLKPGMFVKGKVQSGVTKPDGGVEIPASAVLWTGERSLVYIKTNPYEPVFEMREVVLGNRMGETYPVISGLESGEEIVIHGTFTVDAAAQLQGKRSMMNTTGGRTSTGHDHGVMKGSMGSNSPLLTEESQAEANTLIASYMELKDALVNSDPAKVKEYSERALEKLITLRNKSGKESQPFYESLQKNLDGMIKSPDLKAQRDTFVVLSEQMIRVAMEIKDKSQDLFVQYCPMANQDRGAQWLSWEKEIRNPYYGDAMLTCGEVRRKF</sequence>
<feature type="transmembrane region" description="Helical" evidence="3">
    <location>
        <begin position="5"/>
        <end position="23"/>
    </location>
</feature>
<dbReference type="InterPro" id="IPR021782">
    <property type="entry name" value="DUF3347"/>
</dbReference>
<dbReference type="Gene3D" id="6.10.140.730">
    <property type="match status" value="1"/>
</dbReference>
<dbReference type="PANTHER" id="PTHR30097">
    <property type="entry name" value="CATION EFFLUX SYSTEM PROTEIN CUSB"/>
    <property type="match status" value="1"/>
</dbReference>
<feature type="domain" description="CzcB-like C-terminal circularly permuted SH3-like" evidence="9">
    <location>
        <begin position="332"/>
        <end position="394"/>
    </location>
</feature>
<dbReference type="InterPro" id="IPR058792">
    <property type="entry name" value="Beta-barrel_RND_2"/>
</dbReference>
<dbReference type="Gene3D" id="2.40.30.170">
    <property type="match status" value="1"/>
</dbReference>
<dbReference type="InterPro" id="IPR058790">
    <property type="entry name" value="BSH_CusB"/>
</dbReference>
<dbReference type="NCBIfam" id="TIGR01730">
    <property type="entry name" value="RND_mfp"/>
    <property type="match status" value="1"/>
</dbReference>
<evidence type="ECO:0000313" key="10">
    <source>
        <dbReference type="EMBL" id="GGD58216.1"/>
    </source>
</evidence>
<evidence type="ECO:0000259" key="5">
    <source>
        <dbReference type="Pfam" id="PF19335"/>
    </source>
</evidence>
<feature type="domain" description="CusB-like barrel-sandwich hybrid" evidence="7">
    <location>
        <begin position="131"/>
        <end position="242"/>
    </location>
</feature>
<dbReference type="PANTHER" id="PTHR30097:SF4">
    <property type="entry name" value="SLR6042 PROTEIN"/>
    <property type="match status" value="1"/>
</dbReference>
<keyword evidence="3" id="KW-0812">Transmembrane</keyword>
<comment type="caution">
    <text evidence="10">The sequence shown here is derived from an EMBL/GenBank/DDBJ whole genome shotgun (WGS) entry which is preliminary data.</text>
</comment>
<keyword evidence="3" id="KW-1133">Transmembrane helix</keyword>
<keyword evidence="2" id="KW-0813">Transport</keyword>
<evidence type="ECO:0000259" key="9">
    <source>
        <dbReference type="Pfam" id="PF25975"/>
    </source>
</evidence>
<keyword evidence="11" id="KW-1185">Reference proteome</keyword>
<name>A0ABQ1R8H4_9FLAO</name>
<feature type="domain" description="CusB-like beta-barrel" evidence="8">
    <location>
        <begin position="247"/>
        <end position="322"/>
    </location>
</feature>
<protein>
    <submittedName>
        <fullName evidence="10">Cation transporter</fullName>
    </submittedName>
</protein>
<dbReference type="InterPro" id="IPR045800">
    <property type="entry name" value="HMBD"/>
</dbReference>
<reference evidence="11" key="1">
    <citation type="journal article" date="2019" name="Int. J. Syst. Evol. Microbiol.">
        <title>The Global Catalogue of Microorganisms (GCM) 10K type strain sequencing project: providing services to taxonomists for standard genome sequencing and annotation.</title>
        <authorList>
            <consortium name="The Broad Institute Genomics Platform"/>
            <consortium name="The Broad Institute Genome Sequencing Center for Infectious Disease"/>
            <person name="Wu L."/>
            <person name="Ma J."/>
        </authorList>
    </citation>
    <scope>NUCLEOTIDE SEQUENCE [LARGE SCALE GENOMIC DNA]</scope>
    <source>
        <strain evidence="11">CGMCC 1.12606</strain>
    </source>
</reference>
<accession>A0ABQ1R8H4</accession>
<feature type="domain" description="DUF3347" evidence="4">
    <location>
        <begin position="446"/>
        <end position="531"/>
    </location>
</feature>
<dbReference type="Proteomes" id="UP000625780">
    <property type="component" value="Unassembled WGS sequence"/>
</dbReference>
<evidence type="ECO:0000259" key="8">
    <source>
        <dbReference type="Pfam" id="PF25954"/>
    </source>
</evidence>
<feature type="domain" description="CusB-like three alpha-helical bundle" evidence="6">
    <location>
        <begin position="161"/>
        <end position="209"/>
    </location>
</feature>
<dbReference type="InterPro" id="IPR051909">
    <property type="entry name" value="MFP_Cation_Efflux"/>
</dbReference>
<dbReference type="Pfam" id="PF25975">
    <property type="entry name" value="CzcB_C"/>
    <property type="match status" value="1"/>
</dbReference>
<dbReference type="RefSeq" id="WP_188371177.1">
    <property type="nucleotide sequence ID" value="NZ_BMFH01000002.1"/>
</dbReference>
<dbReference type="InterPro" id="IPR058791">
    <property type="entry name" value="3HB_CusB"/>
</dbReference>
<evidence type="ECO:0000256" key="2">
    <source>
        <dbReference type="ARBA" id="ARBA00022448"/>
    </source>
</evidence>
<dbReference type="Gene3D" id="2.40.420.20">
    <property type="match status" value="1"/>
</dbReference>
<evidence type="ECO:0000256" key="3">
    <source>
        <dbReference type="SAM" id="Phobius"/>
    </source>
</evidence>
<dbReference type="Pfam" id="PF25919">
    <property type="entry name" value="BSH_CusB"/>
    <property type="match status" value="1"/>
</dbReference>
<dbReference type="Pfam" id="PF25869">
    <property type="entry name" value="3HB_CusB"/>
    <property type="match status" value="1"/>
</dbReference>
<dbReference type="SUPFAM" id="SSF111369">
    <property type="entry name" value="HlyD-like secretion proteins"/>
    <property type="match status" value="1"/>
</dbReference>